<evidence type="ECO:0000256" key="2">
    <source>
        <dbReference type="ARBA" id="ARBA00004496"/>
    </source>
</evidence>
<comment type="similarity">
    <text evidence="8">Belongs to the RNR ribonuclease family. RNase R subfamily.</text>
</comment>
<evidence type="ECO:0000313" key="10">
    <source>
        <dbReference type="EMBL" id="SFQ01069.1"/>
    </source>
</evidence>
<dbReference type="InterPro" id="IPR012340">
    <property type="entry name" value="NA-bd_OB-fold"/>
</dbReference>
<evidence type="ECO:0000259" key="9">
    <source>
        <dbReference type="PROSITE" id="PS50126"/>
    </source>
</evidence>
<dbReference type="Pfam" id="PF00773">
    <property type="entry name" value="RNB"/>
    <property type="match status" value="1"/>
</dbReference>
<dbReference type="GO" id="GO:0003723">
    <property type="term" value="F:RNA binding"/>
    <property type="evidence" value="ECO:0007669"/>
    <property type="project" value="UniProtKB-UniRule"/>
</dbReference>
<dbReference type="InterPro" id="IPR011129">
    <property type="entry name" value="CSD"/>
</dbReference>
<dbReference type="PANTHER" id="PTHR23355:SF9">
    <property type="entry name" value="DIS3-LIKE EXONUCLEASE 2"/>
    <property type="match status" value="1"/>
</dbReference>
<name>A0A1I5V0R6_9FIRM</name>
<dbReference type="SMART" id="SM00357">
    <property type="entry name" value="CSP"/>
    <property type="match status" value="2"/>
</dbReference>
<keyword evidence="3 8" id="KW-0963">Cytoplasm</keyword>
<dbReference type="GO" id="GO:0005829">
    <property type="term" value="C:cytosol"/>
    <property type="evidence" value="ECO:0007669"/>
    <property type="project" value="TreeGrafter"/>
</dbReference>
<keyword evidence="4 8" id="KW-0540">Nuclease</keyword>
<dbReference type="Pfam" id="PF00575">
    <property type="entry name" value="S1"/>
    <property type="match status" value="1"/>
</dbReference>
<evidence type="ECO:0000256" key="4">
    <source>
        <dbReference type="ARBA" id="ARBA00022722"/>
    </source>
</evidence>
<dbReference type="InterPro" id="IPR013223">
    <property type="entry name" value="RNase_B_OB_dom"/>
</dbReference>
<comment type="subcellular location">
    <subcellularLocation>
        <location evidence="2 8">Cytoplasm</location>
    </subcellularLocation>
</comment>
<evidence type="ECO:0000313" key="11">
    <source>
        <dbReference type="Proteomes" id="UP000198577"/>
    </source>
</evidence>
<dbReference type="Pfam" id="PF08206">
    <property type="entry name" value="OB_RNB"/>
    <property type="match status" value="1"/>
</dbReference>
<evidence type="ECO:0000256" key="1">
    <source>
        <dbReference type="ARBA" id="ARBA00001849"/>
    </source>
</evidence>
<proteinExistence type="inferred from homology"/>
<keyword evidence="5 8" id="KW-0378">Hydrolase</keyword>
<accession>A0A1I5V0R6</accession>
<dbReference type="InterPro" id="IPR040476">
    <property type="entry name" value="CSD2"/>
</dbReference>
<keyword evidence="11" id="KW-1185">Reference proteome</keyword>
<dbReference type="SMART" id="SM00955">
    <property type="entry name" value="RNB"/>
    <property type="match status" value="1"/>
</dbReference>
<dbReference type="PANTHER" id="PTHR23355">
    <property type="entry name" value="RIBONUCLEASE"/>
    <property type="match status" value="1"/>
</dbReference>
<dbReference type="SMART" id="SM00316">
    <property type="entry name" value="S1"/>
    <property type="match status" value="1"/>
</dbReference>
<dbReference type="PROSITE" id="PS50126">
    <property type="entry name" value="S1"/>
    <property type="match status" value="1"/>
</dbReference>
<keyword evidence="6 8" id="KW-0269">Exonuclease</keyword>
<comment type="catalytic activity">
    <reaction evidence="1 8">
        <text>Exonucleolytic cleavage in the 3'- to 5'-direction to yield nucleoside 5'-phosphates.</text>
        <dbReference type="EC" id="3.1.13.1"/>
    </reaction>
</comment>
<dbReference type="InterPro" id="IPR003029">
    <property type="entry name" value="S1_domain"/>
</dbReference>
<dbReference type="Proteomes" id="UP000198577">
    <property type="component" value="Unassembled WGS sequence"/>
</dbReference>
<gene>
    <name evidence="8" type="primary">rnr</name>
    <name evidence="10" type="ORF">SAMN05444406_10943</name>
</gene>
<dbReference type="AlphaFoldDB" id="A0A1I5V0R6"/>
<feature type="domain" description="S1 motif" evidence="9">
    <location>
        <begin position="642"/>
        <end position="722"/>
    </location>
</feature>
<dbReference type="GO" id="GO:0008859">
    <property type="term" value="F:exoribonuclease II activity"/>
    <property type="evidence" value="ECO:0007669"/>
    <property type="project" value="UniProtKB-UniRule"/>
</dbReference>
<dbReference type="CDD" id="cd04471">
    <property type="entry name" value="S1_RNase_R"/>
    <property type="match status" value="1"/>
</dbReference>
<evidence type="ECO:0000256" key="6">
    <source>
        <dbReference type="ARBA" id="ARBA00022839"/>
    </source>
</evidence>
<dbReference type="InterPro" id="IPR011805">
    <property type="entry name" value="RNase_R"/>
</dbReference>
<dbReference type="HAMAP" id="MF_01895">
    <property type="entry name" value="RNase_R"/>
    <property type="match status" value="1"/>
</dbReference>
<dbReference type="EC" id="3.1.13.1" evidence="8"/>
<reference evidence="10 11" key="1">
    <citation type="submission" date="2016-10" db="EMBL/GenBank/DDBJ databases">
        <authorList>
            <person name="de Groot N.N."/>
        </authorList>
    </citation>
    <scope>NUCLEOTIDE SEQUENCE [LARGE SCALE GENOMIC DNA]</scope>
    <source>
        <strain evidence="10 11">DSM 20678</strain>
    </source>
</reference>
<protein>
    <recommendedName>
        <fullName evidence="8">Ribonuclease R</fullName>
        <shortName evidence="8">RNase R</shortName>
        <ecNumber evidence="8">3.1.13.1</ecNumber>
    </recommendedName>
</protein>
<dbReference type="InterPro" id="IPR001900">
    <property type="entry name" value="RNase_II/R"/>
</dbReference>
<sequence>MALAGNDKQMKWRKEGLRIKDKIIEILGENNRPPMYIEQLMEILGISPGEKKMLQSILDEMVKDGQIIQTKKKKYALPERLGYIIGRIQGNPRGFGFLIPDDPAQEDVYISAENMNGAMHNDRVIVRLLPNVYGYPSREGEVYKVLERANKTIVGTFEANGKGRHGFVVPDDPKIGMDVFIPSIEGINVKTGYKVVVEIYKWPEQRRNPVGRIIEVLGHKDDAGVDVLSIIRQYKLPEKFPAGVEAAAAEISQTVREEDMVGRKDFRHLRTFTIDGADARDFDDAVSLEIMDNGHFLLGVHIADVSHYVKEGSPIDKEALLRGTSVYLVDRVIPMLPPELSNGICSLNPNEDRLAISVMMEIDEEGKVVDYQIYESVIRSKMRMIYEEVNRVLEDNDQELLPKYAEFLEDLRNMQRLSEILHRRRMRRGSIDFDLNEAKITLDEEGKVVDVRLYTRGVSERMIEEFMLICNETIAQHVFWRNIPFIYRIHEDPDIEKMLEFNEFIHNFGYHLKGIGGQIHPKTLQQLLEKIRGTREEAIINTVMLRSLQKARYSPDNTGHFGLAAEHYCHFTSPIRRYPDLVDHRIIKDMLHNRLDSARIAKLESILPEIAEHCSEREIVADEVEREVDDLKKAEFMLDKIGMEFDGIISGVTSYGIYVELGNTVEGLVHISTMDDDYYVYDEKHYCLIGQRTNKIYRLGDAVRVRVVGVDMASRNIDFVLVE</sequence>
<dbReference type="InterPro" id="IPR004476">
    <property type="entry name" value="RNase_II/RNase_R"/>
</dbReference>
<dbReference type="SUPFAM" id="SSF50249">
    <property type="entry name" value="Nucleic acid-binding proteins"/>
    <property type="match status" value="4"/>
</dbReference>
<organism evidence="10 11">
    <name type="scientific">Caldicoprobacter faecalis</name>
    <dbReference type="NCBI Taxonomy" id="937334"/>
    <lineage>
        <taxon>Bacteria</taxon>
        <taxon>Bacillati</taxon>
        <taxon>Bacillota</taxon>
        <taxon>Clostridia</taxon>
        <taxon>Caldicoprobacterales</taxon>
        <taxon>Caldicoprobacteraceae</taxon>
        <taxon>Caldicoprobacter</taxon>
    </lineage>
</organism>
<evidence type="ECO:0000256" key="8">
    <source>
        <dbReference type="HAMAP-Rule" id="MF_01895"/>
    </source>
</evidence>
<dbReference type="NCBIfam" id="TIGR00358">
    <property type="entry name" value="3_prime_RNase"/>
    <property type="match status" value="1"/>
</dbReference>
<evidence type="ECO:0000256" key="5">
    <source>
        <dbReference type="ARBA" id="ARBA00022801"/>
    </source>
</evidence>
<dbReference type="NCBIfam" id="TIGR02063">
    <property type="entry name" value="RNase_R"/>
    <property type="match status" value="1"/>
</dbReference>
<comment type="function">
    <text evidence="8">3'-5' exoribonuclease that releases 5'-nucleoside monophosphates and is involved in maturation of structured RNAs.</text>
</comment>
<dbReference type="STRING" id="937334.SAMN05444406_10943"/>
<dbReference type="Gene3D" id="2.40.50.140">
    <property type="entry name" value="Nucleic acid-binding proteins"/>
    <property type="match status" value="3"/>
</dbReference>
<evidence type="ECO:0000256" key="3">
    <source>
        <dbReference type="ARBA" id="ARBA00022490"/>
    </source>
</evidence>
<dbReference type="Pfam" id="PF17876">
    <property type="entry name" value="CSD2"/>
    <property type="match status" value="1"/>
</dbReference>
<evidence type="ECO:0000256" key="7">
    <source>
        <dbReference type="ARBA" id="ARBA00022884"/>
    </source>
</evidence>
<keyword evidence="7 8" id="KW-0694">RNA-binding</keyword>
<dbReference type="GO" id="GO:0006402">
    <property type="term" value="P:mRNA catabolic process"/>
    <property type="evidence" value="ECO:0007669"/>
    <property type="project" value="TreeGrafter"/>
</dbReference>
<dbReference type="InterPro" id="IPR050180">
    <property type="entry name" value="RNR_Ribonuclease"/>
</dbReference>
<dbReference type="EMBL" id="FOXR01000009">
    <property type="protein sequence ID" value="SFQ01069.1"/>
    <property type="molecule type" value="Genomic_DNA"/>
</dbReference>